<keyword evidence="1" id="KW-0732">Signal</keyword>
<name>A0A5C7GFL0_9FLAO</name>
<organism evidence="2 3">
    <name type="scientific">Seonamhaeicola maritimus</name>
    <dbReference type="NCBI Taxonomy" id="2591822"/>
    <lineage>
        <taxon>Bacteria</taxon>
        <taxon>Pseudomonadati</taxon>
        <taxon>Bacteroidota</taxon>
        <taxon>Flavobacteriia</taxon>
        <taxon>Flavobacteriales</taxon>
        <taxon>Flavobacteriaceae</taxon>
    </lineage>
</organism>
<accession>A0A5C7GFL0</accession>
<dbReference type="InterPro" id="IPR011042">
    <property type="entry name" value="6-blade_b-propeller_TolB-like"/>
</dbReference>
<evidence type="ECO:0000256" key="1">
    <source>
        <dbReference type="SAM" id="SignalP"/>
    </source>
</evidence>
<dbReference type="InterPro" id="IPR011659">
    <property type="entry name" value="WD40"/>
</dbReference>
<keyword evidence="3" id="KW-1185">Reference proteome</keyword>
<dbReference type="AlphaFoldDB" id="A0A5C7GFL0"/>
<evidence type="ECO:0000313" key="3">
    <source>
        <dbReference type="Proteomes" id="UP000321080"/>
    </source>
</evidence>
<dbReference type="SUPFAM" id="SSF82171">
    <property type="entry name" value="DPP6 N-terminal domain-like"/>
    <property type="match status" value="1"/>
</dbReference>
<dbReference type="Gene3D" id="2.120.10.30">
    <property type="entry name" value="TolB, C-terminal domain"/>
    <property type="match status" value="1"/>
</dbReference>
<reference evidence="2 3" key="1">
    <citation type="submission" date="2019-08" db="EMBL/GenBank/DDBJ databases">
        <title>Seonamhaeicola sediminis sp. nov., isolated from marine sediment.</title>
        <authorList>
            <person name="Cao W.R."/>
        </authorList>
    </citation>
    <scope>NUCLEOTIDE SEQUENCE [LARGE SCALE GENOMIC DNA]</scope>
    <source>
        <strain evidence="2 3">1505</strain>
    </source>
</reference>
<dbReference type="RefSeq" id="WP_147769604.1">
    <property type="nucleotide sequence ID" value="NZ_VRKQ01000018.1"/>
</dbReference>
<dbReference type="Pfam" id="PF07676">
    <property type="entry name" value="PD40"/>
    <property type="match status" value="3"/>
</dbReference>
<proteinExistence type="predicted"/>
<dbReference type="OrthoDB" id="9809364at2"/>
<feature type="chain" id="PRO_5023025835" evidence="1">
    <location>
        <begin position="19"/>
        <end position="304"/>
    </location>
</feature>
<evidence type="ECO:0000313" key="2">
    <source>
        <dbReference type="EMBL" id="TXG35260.1"/>
    </source>
</evidence>
<comment type="caution">
    <text evidence="2">The sequence shown here is derived from an EMBL/GenBank/DDBJ whole genome shotgun (WGS) entry which is preliminary data.</text>
</comment>
<protein>
    <submittedName>
        <fullName evidence="2">Uncharacterized protein</fullName>
    </submittedName>
</protein>
<gene>
    <name evidence="2" type="ORF">FUA22_16050</name>
</gene>
<dbReference type="Proteomes" id="UP000321080">
    <property type="component" value="Unassembled WGS sequence"/>
</dbReference>
<sequence>MKLIICPIILFFSLISYAQTEEYSITNLSLNNEFPHFGLMQFGEGKVLFTSYLVDKKGKVKRYQGEPSLGVFQGTLDGAGGIISIEPLTIDPKQNKSHITSATISPDGKQLYITIRYTNKTKPKGDFNMNNFHLEVAEYKEGIGWTNFNVLPFCKPRYSYAHPTLSKDGKTLYFTANFRGGKETTKGGSDIFKVEVLGNNSYSEPKNLGSMVNSYSREMFPYLTEENTLYFASNRPGGFGGYDIYKSIIGADGAFTKAKKLPKPLNSNKDDFSLIMTVSGAAGYLVSKRIKGKGDDDIYFFKKN</sequence>
<dbReference type="EMBL" id="VRKQ01000018">
    <property type="protein sequence ID" value="TXG35260.1"/>
    <property type="molecule type" value="Genomic_DNA"/>
</dbReference>
<feature type="signal peptide" evidence="1">
    <location>
        <begin position="1"/>
        <end position="18"/>
    </location>
</feature>